<accession>B9D541</accession>
<name>B9D541_CAMRE</name>
<protein>
    <submittedName>
        <fullName evidence="1">Uncharacterized protein</fullName>
    </submittedName>
</protein>
<proteinExistence type="predicted"/>
<comment type="caution">
    <text evidence="1">The sequence shown here is derived from an EMBL/GenBank/DDBJ whole genome shotgun (WGS) entry which is preliminary data.</text>
</comment>
<sequence>MSSKRGKFKAKFSALTASNLTRFINKFYPILPFLTIKRLNFYHRKR</sequence>
<dbReference type="eggNOG" id="ENOG5031A2F">
    <property type="taxonomic scope" value="Bacteria"/>
</dbReference>
<evidence type="ECO:0000313" key="1">
    <source>
        <dbReference type="EMBL" id="EEF12895.1"/>
    </source>
</evidence>
<evidence type="ECO:0000313" key="2">
    <source>
        <dbReference type="Proteomes" id="UP000003082"/>
    </source>
</evidence>
<dbReference type="EMBL" id="ACFU01000034">
    <property type="protein sequence ID" value="EEF12895.1"/>
    <property type="molecule type" value="Genomic_DNA"/>
</dbReference>
<organism evidence="1 2">
    <name type="scientific">Campylobacter rectus RM3267</name>
    <dbReference type="NCBI Taxonomy" id="553218"/>
    <lineage>
        <taxon>Bacteria</taxon>
        <taxon>Pseudomonadati</taxon>
        <taxon>Campylobacterota</taxon>
        <taxon>Epsilonproteobacteria</taxon>
        <taxon>Campylobacterales</taxon>
        <taxon>Campylobacteraceae</taxon>
        <taxon>Campylobacter</taxon>
    </lineage>
</organism>
<reference evidence="1 2" key="1">
    <citation type="submission" date="2008-08" db="EMBL/GenBank/DDBJ databases">
        <authorList>
            <person name="Madupu R."/>
            <person name="Durkin A.S."/>
            <person name="Torralba M."/>
            <person name="Methe B."/>
            <person name="Sutton G.G."/>
            <person name="Strausberg R.L."/>
            <person name="Nelson K.E."/>
        </authorList>
    </citation>
    <scope>NUCLEOTIDE SEQUENCE [LARGE SCALE GENOMIC DNA]</scope>
    <source>
        <strain evidence="1 2">RM3267</strain>
    </source>
</reference>
<dbReference type="Proteomes" id="UP000003082">
    <property type="component" value="Unassembled WGS sequence"/>
</dbReference>
<dbReference type="AlphaFoldDB" id="B9D541"/>
<gene>
    <name evidence="1" type="ORF">CAMRE0001_3010</name>
</gene>
<keyword evidence="2" id="KW-1185">Reference proteome</keyword>